<comment type="caution">
    <text evidence="2">The sequence shown here is derived from an EMBL/GenBank/DDBJ whole genome shotgun (WGS) entry which is preliminary data.</text>
</comment>
<dbReference type="Proteomes" id="UP000076715">
    <property type="component" value="Unassembled WGS sequence"/>
</dbReference>
<keyword evidence="1" id="KW-0732">Signal</keyword>
<evidence type="ECO:0000313" key="3">
    <source>
        <dbReference type="Proteomes" id="UP000076715"/>
    </source>
</evidence>
<dbReference type="RefSeq" id="WP_066315750.1">
    <property type="nucleotide sequence ID" value="NZ_LQRT01000024.1"/>
</dbReference>
<name>A0A162ZJ95_9FLAO</name>
<proteinExistence type="predicted"/>
<reference evidence="2 3" key="1">
    <citation type="submission" date="2016-01" db="EMBL/GenBank/DDBJ databases">
        <title>The draft genome sequence of Aquimarina sp. RZW4-3-2.</title>
        <authorList>
            <person name="Wang Y."/>
        </authorList>
    </citation>
    <scope>NUCLEOTIDE SEQUENCE [LARGE SCALE GENOMIC DNA]</scope>
    <source>
        <strain evidence="2 3">RZW4-3-2</strain>
    </source>
</reference>
<feature type="signal peptide" evidence="1">
    <location>
        <begin position="1"/>
        <end position="17"/>
    </location>
</feature>
<gene>
    <name evidence="2" type="ORF">AWE51_09330</name>
</gene>
<evidence type="ECO:0000313" key="2">
    <source>
        <dbReference type="EMBL" id="KZS39839.1"/>
    </source>
</evidence>
<feature type="chain" id="PRO_5007841267" evidence="1">
    <location>
        <begin position="18"/>
        <end position="237"/>
    </location>
</feature>
<evidence type="ECO:0000256" key="1">
    <source>
        <dbReference type="SAM" id="SignalP"/>
    </source>
</evidence>
<dbReference type="AlphaFoldDB" id="A0A162ZJ95"/>
<dbReference type="STRING" id="1642818.AWE51_09330"/>
<keyword evidence="3" id="KW-1185">Reference proteome</keyword>
<dbReference type="EMBL" id="LQRT01000024">
    <property type="protein sequence ID" value="KZS39839.1"/>
    <property type="molecule type" value="Genomic_DNA"/>
</dbReference>
<accession>A0A162ZJ95</accession>
<sequence length="237" mass="28396">MKSLLLSLLIIPFLVNGQSIPIDQKTHNEVNKKYQFYISTRYSQIQYNKELQIDEPVDSIVIDTVGSLSINEFKQKYPKLDSIKFSSKEAIAYKWFSLVYVKKWKETPVSFMRSVAKKRRIYEKIDNLLLNWKKVEQNYENQVGIELKLDRDIKYISYYIFDTINKTLVQYDTLGDTSKTAYVHLNKDKQFLLIVFDIQEDEMFYARRYINSHEDQEIQLSFKEVKIDELEYCFKIH</sequence>
<organism evidence="2 3">
    <name type="scientific">Aquimarina aggregata</name>
    <dbReference type="NCBI Taxonomy" id="1642818"/>
    <lineage>
        <taxon>Bacteria</taxon>
        <taxon>Pseudomonadati</taxon>
        <taxon>Bacteroidota</taxon>
        <taxon>Flavobacteriia</taxon>
        <taxon>Flavobacteriales</taxon>
        <taxon>Flavobacteriaceae</taxon>
        <taxon>Aquimarina</taxon>
    </lineage>
</organism>
<protein>
    <submittedName>
        <fullName evidence="2">Uncharacterized protein</fullName>
    </submittedName>
</protein>